<reference evidence="2" key="1">
    <citation type="journal article" date="2018" name="Nat. Plants">
        <title>Whole-genome landscape of Medicago truncatula symbiotic genes.</title>
        <authorList>
            <person name="Pecrix Y."/>
            <person name="Staton S.E."/>
            <person name="Sallet E."/>
            <person name="Lelandais-Briere C."/>
            <person name="Moreau S."/>
            <person name="Carrere S."/>
            <person name="Blein T."/>
            <person name="Jardinaud M.F."/>
            <person name="Latrasse D."/>
            <person name="Zouine M."/>
            <person name="Zahm M."/>
            <person name="Kreplak J."/>
            <person name="Mayjonade B."/>
            <person name="Satge C."/>
            <person name="Perez M."/>
            <person name="Cauet S."/>
            <person name="Marande W."/>
            <person name="Chantry-Darmon C."/>
            <person name="Lopez-Roques C."/>
            <person name="Bouchez O."/>
            <person name="Berard A."/>
            <person name="Debelle F."/>
            <person name="Munos S."/>
            <person name="Bendahmane A."/>
            <person name="Berges H."/>
            <person name="Niebel A."/>
            <person name="Buitink J."/>
            <person name="Frugier F."/>
            <person name="Benhamed M."/>
            <person name="Crespi M."/>
            <person name="Gouzy J."/>
            <person name="Gamas P."/>
        </authorList>
    </citation>
    <scope>NUCLEOTIDE SEQUENCE [LARGE SCALE GENOMIC DNA]</scope>
    <source>
        <strain evidence="2">cv. Jemalong A17</strain>
    </source>
</reference>
<gene>
    <name evidence="1" type="ORF">MtrunA17_Chr1g0160591</name>
</gene>
<dbReference type="Proteomes" id="UP000265566">
    <property type="component" value="Chromosome 1"/>
</dbReference>
<accession>A0A396JMT6</accession>
<dbReference type="AlphaFoldDB" id="A0A396JMT6"/>
<sequence>MDILLSFSGKLDSVLSVLLILGFDTENKSVILRLLHRSRFCRFCFFPFSFSSLLPRDQCLSSSRFSDELAL</sequence>
<comment type="caution">
    <text evidence="1">The sequence shown here is derived from an EMBL/GenBank/DDBJ whole genome shotgun (WGS) entry which is preliminary data.</text>
</comment>
<organism evidence="1 2">
    <name type="scientific">Medicago truncatula</name>
    <name type="common">Barrel medic</name>
    <name type="synonym">Medicago tribuloides</name>
    <dbReference type="NCBI Taxonomy" id="3880"/>
    <lineage>
        <taxon>Eukaryota</taxon>
        <taxon>Viridiplantae</taxon>
        <taxon>Streptophyta</taxon>
        <taxon>Embryophyta</taxon>
        <taxon>Tracheophyta</taxon>
        <taxon>Spermatophyta</taxon>
        <taxon>Magnoliopsida</taxon>
        <taxon>eudicotyledons</taxon>
        <taxon>Gunneridae</taxon>
        <taxon>Pentapetalae</taxon>
        <taxon>rosids</taxon>
        <taxon>fabids</taxon>
        <taxon>Fabales</taxon>
        <taxon>Fabaceae</taxon>
        <taxon>Papilionoideae</taxon>
        <taxon>50 kb inversion clade</taxon>
        <taxon>NPAAA clade</taxon>
        <taxon>Hologalegina</taxon>
        <taxon>IRL clade</taxon>
        <taxon>Trifolieae</taxon>
        <taxon>Medicago</taxon>
    </lineage>
</organism>
<dbReference type="EMBL" id="PSQE01000001">
    <property type="protein sequence ID" value="RHN77981.1"/>
    <property type="molecule type" value="Genomic_DNA"/>
</dbReference>
<protein>
    <submittedName>
        <fullName evidence="1">Uncharacterized protein</fullName>
    </submittedName>
</protein>
<proteinExistence type="predicted"/>
<evidence type="ECO:0000313" key="1">
    <source>
        <dbReference type="EMBL" id="RHN77981.1"/>
    </source>
</evidence>
<name>A0A396JMT6_MEDTR</name>
<dbReference type="Gramene" id="rna1494">
    <property type="protein sequence ID" value="RHN77981.1"/>
    <property type="gene ID" value="gene1494"/>
</dbReference>
<evidence type="ECO:0000313" key="2">
    <source>
        <dbReference type="Proteomes" id="UP000265566"/>
    </source>
</evidence>